<name>A0A238JMB1_9RHOB</name>
<feature type="transmembrane region" description="Helical" evidence="1">
    <location>
        <begin position="192"/>
        <end position="215"/>
    </location>
</feature>
<feature type="transmembrane region" description="Helical" evidence="1">
    <location>
        <begin position="110"/>
        <end position="131"/>
    </location>
</feature>
<keyword evidence="3" id="KW-0645">Protease</keyword>
<dbReference type="InterPro" id="IPR003675">
    <property type="entry name" value="Rce1/LyrA-like_dom"/>
</dbReference>
<sequence>MERTGFVRARPFPRGVLWAEFIGLFIAAPIAMAVLLPAQMMFSVLFLVTALGVVLLHVTEGFHWQELSRNMKAIDWKVVTGFTLITLLIAVSVVFKFVPEAFLFLPREQPVLMLMILVFYPILSALPQEVVFRPLFFRRYGPLLPNTSAAILLNAGVFSLAHLMYWSWIVALMTFAGGVIFAWMYEARRSFAMAVLLHSIAGWIIFTVGLGVFFYSGNVVRPF</sequence>
<dbReference type="RefSeq" id="WP_093965835.1">
    <property type="nucleotide sequence ID" value="NZ_FXYE01000001.1"/>
</dbReference>
<accession>A0A238JMB1</accession>
<evidence type="ECO:0000313" key="4">
    <source>
        <dbReference type="Proteomes" id="UP000202922"/>
    </source>
</evidence>
<organism evidence="3 4">
    <name type="scientific">Actibacterium lipolyticum</name>
    <dbReference type="NCBI Taxonomy" id="1524263"/>
    <lineage>
        <taxon>Bacteria</taxon>
        <taxon>Pseudomonadati</taxon>
        <taxon>Pseudomonadota</taxon>
        <taxon>Alphaproteobacteria</taxon>
        <taxon>Rhodobacterales</taxon>
        <taxon>Roseobacteraceae</taxon>
        <taxon>Actibacterium</taxon>
    </lineage>
</organism>
<keyword evidence="1" id="KW-1133">Transmembrane helix</keyword>
<dbReference type="OrthoDB" id="9805801at2"/>
<dbReference type="GO" id="GO:0006508">
    <property type="term" value="P:proteolysis"/>
    <property type="evidence" value="ECO:0007669"/>
    <property type="project" value="UniProtKB-KW"/>
</dbReference>
<keyword evidence="1" id="KW-0472">Membrane</keyword>
<reference evidence="4" key="1">
    <citation type="submission" date="2017-05" db="EMBL/GenBank/DDBJ databases">
        <authorList>
            <person name="Rodrigo-Torres L."/>
            <person name="Arahal R. D."/>
            <person name="Lucena T."/>
        </authorList>
    </citation>
    <scope>NUCLEOTIDE SEQUENCE [LARGE SCALE GENOMIC DNA]</scope>
    <source>
        <strain evidence="4">CECT 8621</strain>
    </source>
</reference>
<feature type="transmembrane region" description="Helical" evidence="1">
    <location>
        <begin position="166"/>
        <end position="185"/>
    </location>
</feature>
<proteinExistence type="predicted"/>
<dbReference type="GO" id="GO:0080120">
    <property type="term" value="P:CAAX-box protein maturation"/>
    <property type="evidence" value="ECO:0007669"/>
    <property type="project" value="UniProtKB-ARBA"/>
</dbReference>
<feature type="transmembrane region" description="Helical" evidence="1">
    <location>
        <begin position="40"/>
        <end position="58"/>
    </location>
</feature>
<dbReference type="AlphaFoldDB" id="A0A238JMB1"/>
<dbReference type="EMBL" id="FXYE01000001">
    <property type="protein sequence ID" value="SMX31781.1"/>
    <property type="molecule type" value="Genomic_DNA"/>
</dbReference>
<evidence type="ECO:0000259" key="2">
    <source>
        <dbReference type="Pfam" id="PF02517"/>
    </source>
</evidence>
<keyword evidence="1" id="KW-0812">Transmembrane</keyword>
<dbReference type="Pfam" id="PF02517">
    <property type="entry name" value="Rce1-like"/>
    <property type="match status" value="1"/>
</dbReference>
<gene>
    <name evidence="3" type="ORF">COL8621_00604</name>
</gene>
<evidence type="ECO:0000256" key="1">
    <source>
        <dbReference type="SAM" id="Phobius"/>
    </source>
</evidence>
<dbReference type="GO" id="GO:0004175">
    <property type="term" value="F:endopeptidase activity"/>
    <property type="evidence" value="ECO:0007669"/>
    <property type="project" value="UniProtKB-ARBA"/>
</dbReference>
<evidence type="ECO:0000313" key="3">
    <source>
        <dbReference type="EMBL" id="SMX31781.1"/>
    </source>
</evidence>
<feature type="transmembrane region" description="Helical" evidence="1">
    <location>
        <begin position="12"/>
        <end position="34"/>
    </location>
</feature>
<protein>
    <submittedName>
        <fullName evidence="3">CAAX amino terminal protease self- immunity</fullName>
    </submittedName>
</protein>
<keyword evidence="3" id="KW-0378">Hydrolase</keyword>
<dbReference type="Proteomes" id="UP000202922">
    <property type="component" value="Unassembled WGS sequence"/>
</dbReference>
<keyword evidence="4" id="KW-1185">Reference proteome</keyword>
<feature type="domain" description="CAAX prenyl protease 2/Lysostaphin resistance protein A-like" evidence="2">
    <location>
        <begin position="113"/>
        <end position="201"/>
    </location>
</feature>
<feature type="transmembrane region" description="Helical" evidence="1">
    <location>
        <begin position="78"/>
        <end position="98"/>
    </location>
</feature>